<reference evidence="7" key="1">
    <citation type="submission" date="2021-11" db="EMBL/GenBank/DDBJ databases">
        <authorList>
            <person name="Rodrigo-Torres L."/>
            <person name="Arahal R. D."/>
            <person name="Lucena T."/>
        </authorList>
    </citation>
    <scope>NUCLEOTIDE SEQUENCE</scope>
    <source>
        <strain evidence="7">CECT 7928</strain>
    </source>
</reference>
<comment type="caution">
    <text evidence="7">The sequence shown here is derived from an EMBL/GenBank/DDBJ whole genome shotgun (WGS) entry which is preliminary data.</text>
</comment>
<evidence type="ECO:0000256" key="2">
    <source>
        <dbReference type="ARBA" id="ARBA00007639"/>
    </source>
</evidence>
<dbReference type="PANTHER" id="PTHR46847">
    <property type="entry name" value="D-ALLOSE-BINDING PERIPLASMIC PROTEIN-RELATED"/>
    <property type="match status" value="1"/>
</dbReference>
<gene>
    <name evidence="7" type="ORF">VMF7928_01331</name>
</gene>
<feature type="chain" id="PRO_5046655350" description="Autoinducer 2-binding periplasmic protein LuxP" evidence="5">
    <location>
        <begin position="21"/>
        <end position="360"/>
    </location>
</feature>
<evidence type="ECO:0000259" key="6">
    <source>
        <dbReference type="Pfam" id="PF13407"/>
    </source>
</evidence>
<feature type="signal peptide" evidence="5">
    <location>
        <begin position="1"/>
        <end position="20"/>
    </location>
</feature>
<evidence type="ECO:0000256" key="3">
    <source>
        <dbReference type="ARBA" id="ARBA00022181"/>
    </source>
</evidence>
<keyword evidence="8" id="KW-1185">Reference proteome</keyword>
<feature type="domain" description="Periplasmic binding protein" evidence="6">
    <location>
        <begin position="27"/>
        <end position="291"/>
    </location>
</feature>
<comment type="similarity">
    <text evidence="2">Belongs to the bacterial solute-binding protein 2 family.</text>
</comment>
<evidence type="ECO:0000256" key="5">
    <source>
        <dbReference type="SAM" id="SignalP"/>
    </source>
</evidence>
<dbReference type="CDD" id="cd06324">
    <property type="entry name" value="PBP1_ABC_sugar_binding-like"/>
    <property type="match status" value="1"/>
</dbReference>
<evidence type="ECO:0000256" key="4">
    <source>
        <dbReference type="ARBA" id="ARBA00022729"/>
    </source>
</evidence>
<dbReference type="EMBL" id="CAKLDM010000001">
    <property type="protein sequence ID" value="CAH0537778.1"/>
    <property type="molecule type" value="Genomic_DNA"/>
</dbReference>
<proteinExistence type="inferred from homology"/>
<sequence length="360" mass="40398">MNALFRVITLLLVSIGTCFAHPGTIHITFISPNPDDQDFWGITHNFARASAKDLNIDLDIVYSATNRYAYLKNVRQACASIDKPDYLVAVFHRAIAEDILFIAEECQIPIFMVNAGIPKEDKATIGNIRENYKFFIGHMAPSEHFAGYLLGKQLIKSARDKSLSDTIEIVGISGRRDGPEALARNEGLKQAAREQNVLLHQIVFADWSGDKAGKQAAELIKRYPNVSIIWAASDHMSINVKNTIDRVGSSDKVITGGIDWTKDGINAVRSGLLEASVGGHFAELGFTMVLLYDHYHGIDFISEYPSTIYSEMHLLSRENIAQHYDFITNQDWEKVDFTRFSKAFNPDIKQYDSSFDNLNQ</sequence>
<dbReference type="Proteomes" id="UP000838748">
    <property type="component" value="Unassembled WGS sequence"/>
</dbReference>
<organism evidence="7 8">
    <name type="scientific">Vibrio marisflavi CECT 7928</name>
    <dbReference type="NCBI Taxonomy" id="634439"/>
    <lineage>
        <taxon>Bacteria</taxon>
        <taxon>Pseudomonadati</taxon>
        <taxon>Pseudomonadota</taxon>
        <taxon>Gammaproteobacteria</taxon>
        <taxon>Vibrionales</taxon>
        <taxon>Vibrionaceae</taxon>
        <taxon>Vibrio</taxon>
    </lineage>
</organism>
<name>A0ABN8E2J1_9VIBR</name>
<keyword evidence="4 5" id="KW-0732">Signal</keyword>
<dbReference type="Gene3D" id="3.40.50.2300">
    <property type="match status" value="2"/>
</dbReference>
<dbReference type="SUPFAM" id="SSF53822">
    <property type="entry name" value="Periplasmic binding protein-like I"/>
    <property type="match status" value="1"/>
</dbReference>
<comment type="subcellular location">
    <subcellularLocation>
        <location evidence="1">Cell envelope</location>
    </subcellularLocation>
</comment>
<evidence type="ECO:0000313" key="8">
    <source>
        <dbReference type="Proteomes" id="UP000838748"/>
    </source>
</evidence>
<protein>
    <recommendedName>
        <fullName evidence="3">Autoinducer 2-binding periplasmic protein LuxP</fullName>
    </recommendedName>
</protein>
<dbReference type="RefSeq" id="WP_237360671.1">
    <property type="nucleotide sequence ID" value="NZ_CAKLDM010000001.1"/>
</dbReference>
<dbReference type="InterPro" id="IPR028082">
    <property type="entry name" value="Peripla_BP_I"/>
</dbReference>
<dbReference type="Pfam" id="PF13407">
    <property type="entry name" value="Peripla_BP_4"/>
    <property type="match status" value="1"/>
</dbReference>
<evidence type="ECO:0000313" key="7">
    <source>
        <dbReference type="EMBL" id="CAH0537778.1"/>
    </source>
</evidence>
<dbReference type="InterPro" id="IPR025997">
    <property type="entry name" value="SBP_2_dom"/>
</dbReference>
<dbReference type="PANTHER" id="PTHR46847:SF2">
    <property type="entry name" value="ABC TRANSPORTER SUGAR-BINDING PROTEIN"/>
    <property type="match status" value="1"/>
</dbReference>
<accession>A0ABN8E2J1</accession>
<evidence type="ECO:0000256" key="1">
    <source>
        <dbReference type="ARBA" id="ARBA00004196"/>
    </source>
</evidence>